<evidence type="ECO:0000313" key="4">
    <source>
        <dbReference type="Proteomes" id="UP000751190"/>
    </source>
</evidence>
<protein>
    <submittedName>
        <fullName evidence="3">Uncharacterized protein</fullName>
    </submittedName>
</protein>
<gene>
    <name evidence="3" type="ORF">KFE25_013312</name>
</gene>
<dbReference type="AlphaFoldDB" id="A0A8J5XXR4"/>
<dbReference type="Proteomes" id="UP000751190">
    <property type="component" value="Unassembled WGS sequence"/>
</dbReference>
<comment type="caution">
    <text evidence="3">The sequence shown here is derived from an EMBL/GenBank/DDBJ whole genome shotgun (WGS) entry which is preliminary data.</text>
</comment>
<sequence>MLRADRETLRKSDAPKSDAPAYSEPTYAADGTRRPSFTPRATDSFRRVSQSVDAAQREAQSFLEVVRQSSEEALRFYLGTGYLVNCVLIAASSVMVFFEEMLSLRGVLVGSVTSVVLVISLLMIAHERGIQAYGLAALAEKYCLLLATAPGRAALVVVLGMLVVSCNWLGWLAFWASLIDGACLVYVWQTHRWFVENAANPLLFATRQLEESAATSREVAD</sequence>
<feature type="transmembrane region" description="Helical" evidence="2">
    <location>
        <begin position="104"/>
        <end position="124"/>
    </location>
</feature>
<proteinExistence type="predicted"/>
<keyword evidence="2" id="KW-0472">Membrane</keyword>
<feature type="region of interest" description="Disordered" evidence="1">
    <location>
        <begin position="1"/>
        <end position="40"/>
    </location>
</feature>
<keyword evidence="2" id="KW-1133">Transmembrane helix</keyword>
<dbReference type="EMBL" id="JAGTXO010000004">
    <property type="protein sequence ID" value="KAG8468229.1"/>
    <property type="molecule type" value="Genomic_DNA"/>
</dbReference>
<feature type="compositionally biased region" description="Basic and acidic residues" evidence="1">
    <location>
        <begin position="1"/>
        <end position="16"/>
    </location>
</feature>
<feature type="transmembrane region" description="Helical" evidence="2">
    <location>
        <begin position="168"/>
        <end position="188"/>
    </location>
</feature>
<evidence type="ECO:0000256" key="2">
    <source>
        <dbReference type="SAM" id="Phobius"/>
    </source>
</evidence>
<dbReference type="OrthoDB" id="10466059at2759"/>
<reference evidence="3" key="1">
    <citation type="submission" date="2021-05" db="EMBL/GenBank/DDBJ databases">
        <title>The genome of the haptophyte Pavlova lutheri (Diacronema luteri, Pavlovales) - a model for lipid biosynthesis in eukaryotic algae.</title>
        <authorList>
            <person name="Hulatt C.J."/>
            <person name="Posewitz M.C."/>
        </authorList>
    </citation>
    <scope>NUCLEOTIDE SEQUENCE</scope>
    <source>
        <strain evidence="3">NIVA-4/92</strain>
    </source>
</reference>
<feature type="transmembrane region" description="Helical" evidence="2">
    <location>
        <begin position="76"/>
        <end position="98"/>
    </location>
</feature>
<feature type="transmembrane region" description="Helical" evidence="2">
    <location>
        <begin position="144"/>
        <end position="162"/>
    </location>
</feature>
<keyword evidence="4" id="KW-1185">Reference proteome</keyword>
<keyword evidence="2" id="KW-0812">Transmembrane</keyword>
<evidence type="ECO:0000313" key="3">
    <source>
        <dbReference type="EMBL" id="KAG8468229.1"/>
    </source>
</evidence>
<accession>A0A8J5XXR4</accession>
<name>A0A8J5XXR4_DIALT</name>
<organism evidence="3 4">
    <name type="scientific">Diacronema lutheri</name>
    <name type="common">Unicellular marine alga</name>
    <name type="synonym">Monochrysis lutheri</name>
    <dbReference type="NCBI Taxonomy" id="2081491"/>
    <lineage>
        <taxon>Eukaryota</taxon>
        <taxon>Haptista</taxon>
        <taxon>Haptophyta</taxon>
        <taxon>Pavlovophyceae</taxon>
        <taxon>Pavlovales</taxon>
        <taxon>Pavlovaceae</taxon>
        <taxon>Diacronema</taxon>
    </lineage>
</organism>
<evidence type="ECO:0000256" key="1">
    <source>
        <dbReference type="SAM" id="MobiDB-lite"/>
    </source>
</evidence>